<reference evidence="1" key="1">
    <citation type="journal article" date="2021" name="New Phytol.">
        <title>Evolutionary innovations through gain and loss of genes in the ectomycorrhizal Boletales.</title>
        <authorList>
            <person name="Wu G."/>
            <person name="Miyauchi S."/>
            <person name="Morin E."/>
            <person name="Kuo A."/>
            <person name="Drula E."/>
            <person name="Varga T."/>
            <person name="Kohler A."/>
            <person name="Feng B."/>
            <person name="Cao Y."/>
            <person name="Lipzen A."/>
            <person name="Daum C."/>
            <person name="Hundley H."/>
            <person name="Pangilinan J."/>
            <person name="Johnson J."/>
            <person name="Barry K."/>
            <person name="LaButti K."/>
            <person name="Ng V."/>
            <person name="Ahrendt S."/>
            <person name="Min B."/>
            <person name="Choi I.G."/>
            <person name="Park H."/>
            <person name="Plett J.M."/>
            <person name="Magnuson J."/>
            <person name="Spatafora J.W."/>
            <person name="Nagy L.G."/>
            <person name="Henrissat B."/>
            <person name="Grigoriev I.V."/>
            <person name="Yang Z.L."/>
            <person name="Xu J."/>
            <person name="Martin F.M."/>
        </authorList>
    </citation>
    <scope>NUCLEOTIDE SEQUENCE</scope>
    <source>
        <strain evidence="1">ATCC 28755</strain>
    </source>
</reference>
<sequence length="122" mass="13595">MYATASNELHGNTALHDNLLSPDALTPSGGCAFEFNKDDPKDGAEYDRLFDGWFGPHDSRTSFFGPEWAEPYAILIAGKVDNDSEAPWAAFKRCEMGVGADLQNEPWDFCRWFFVLRGAIAQ</sequence>
<comment type="caution">
    <text evidence="1">The sequence shown here is derived from an EMBL/GenBank/DDBJ whole genome shotgun (WGS) entry which is preliminary data.</text>
</comment>
<protein>
    <submittedName>
        <fullName evidence="1">Uncharacterized protein</fullName>
    </submittedName>
</protein>
<accession>A0ACB8ABV9</accession>
<gene>
    <name evidence="1" type="ORF">BJ138DRAFT_1101630</name>
</gene>
<evidence type="ECO:0000313" key="1">
    <source>
        <dbReference type="EMBL" id="KAH7910739.1"/>
    </source>
</evidence>
<proteinExistence type="predicted"/>
<evidence type="ECO:0000313" key="2">
    <source>
        <dbReference type="Proteomes" id="UP000790377"/>
    </source>
</evidence>
<organism evidence="1 2">
    <name type="scientific">Hygrophoropsis aurantiaca</name>
    <dbReference type="NCBI Taxonomy" id="72124"/>
    <lineage>
        <taxon>Eukaryota</taxon>
        <taxon>Fungi</taxon>
        <taxon>Dikarya</taxon>
        <taxon>Basidiomycota</taxon>
        <taxon>Agaricomycotina</taxon>
        <taxon>Agaricomycetes</taxon>
        <taxon>Agaricomycetidae</taxon>
        <taxon>Boletales</taxon>
        <taxon>Coniophorineae</taxon>
        <taxon>Hygrophoropsidaceae</taxon>
        <taxon>Hygrophoropsis</taxon>
    </lineage>
</organism>
<dbReference type="EMBL" id="MU267702">
    <property type="protein sequence ID" value="KAH7910739.1"/>
    <property type="molecule type" value="Genomic_DNA"/>
</dbReference>
<dbReference type="Proteomes" id="UP000790377">
    <property type="component" value="Unassembled WGS sequence"/>
</dbReference>
<keyword evidence="2" id="KW-1185">Reference proteome</keyword>
<name>A0ACB8ABV9_9AGAM</name>